<feature type="compositionally biased region" description="Basic and acidic residues" evidence="1">
    <location>
        <begin position="46"/>
        <end position="59"/>
    </location>
</feature>
<evidence type="ECO:0000313" key="2">
    <source>
        <dbReference type="EMBL" id="MCB5182861.1"/>
    </source>
</evidence>
<organism evidence="2 3">
    <name type="scientific">Streptomyces antimicrobicus</name>
    <dbReference type="NCBI Taxonomy" id="2883108"/>
    <lineage>
        <taxon>Bacteria</taxon>
        <taxon>Bacillati</taxon>
        <taxon>Actinomycetota</taxon>
        <taxon>Actinomycetes</taxon>
        <taxon>Kitasatosporales</taxon>
        <taxon>Streptomycetaceae</taxon>
        <taxon>Streptomyces</taxon>
    </lineage>
</organism>
<feature type="region of interest" description="Disordered" evidence="1">
    <location>
        <begin position="46"/>
        <end position="74"/>
    </location>
</feature>
<evidence type="ECO:0000313" key="3">
    <source>
        <dbReference type="Proteomes" id="UP001199054"/>
    </source>
</evidence>
<proteinExistence type="predicted"/>
<protein>
    <recommendedName>
        <fullName evidence="4">SpdA protein</fullName>
    </recommendedName>
</protein>
<evidence type="ECO:0008006" key="4">
    <source>
        <dbReference type="Google" id="ProtNLM"/>
    </source>
</evidence>
<comment type="caution">
    <text evidence="2">The sequence shown here is derived from an EMBL/GenBank/DDBJ whole genome shotgun (WGS) entry which is preliminary data.</text>
</comment>
<keyword evidence="3" id="KW-1185">Reference proteome</keyword>
<dbReference type="Proteomes" id="UP001199054">
    <property type="component" value="Unassembled WGS sequence"/>
</dbReference>
<accession>A0ABS8BE35</accession>
<reference evidence="2 3" key="1">
    <citation type="submission" date="2021-10" db="EMBL/GenBank/DDBJ databases">
        <title>Streptomyces sp. strain SMC 277, a novel streptomycete isolated from soil.</title>
        <authorList>
            <person name="Chanama M."/>
        </authorList>
    </citation>
    <scope>NUCLEOTIDE SEQUENCE [LARGE SCALE GENOMIC DNA]</scope>
    <source>
        <strain evidence="2 3">SMC 277</strain>
    </source>
</reference>
<name>A0ABS8BE35_9ACTN</name>
<feature type="region of interest" description="Disordered" evidence="1">
    <location>
        <begin position="92"/>
        <end position="153"/>
    </location>
</feature>
<evidence type="ECO:0000256" key="1">
    <source>
        <dbReference type="SAM" id="MobiDB-lite"/>
    </source>
</evidence>
<feature type="non-terminal residue" evidence="2">
    <location>
        <position position="153"/>
    </location>
</feature>
<gene>
    <name evidence="2" type="ORF">LG632_26310</name>
</gene>
<sequence length="153" mass="16959">MSDDVVLRKVGPDPECRWCGEPVSQLGTRTPRRYCKRSHRQRAYEAERLGLPMKRDRPQETGPRPVPAPVRRAQEDRGAVLFLADAMERASVDVPAPAPEPTPVPAAEVRRPAPEPAPLPRPVRGRRRAGMTAAAIPLPEPTRGDAMPLWEDP</sequence>
<dbReference type="EMBL" id="JAJAUY010000155">
    <property type="protein sequence ID" value="MCB5182861.1"/>
    <property type="molecule type" value="Genomic_DNA"/>
</dbReference>